<comment type="similarity">
    <text evidence="1">Belongs to the complex I 24 kDa subunit family.</text>
</comment>
<keyword evidence="5" id="KW-0411">Iron-sulfur</keyword>
<evidence type="ECO:0000256" key="4">
    <source>
        <dbReference type="ARBA" id="ARBA00023004"/>
    </source>
</evidence>
<proteinExistence type="inferred from homology"/>
<evidence type="ECO:0000256" key="5">
    <source>
        <dbReference type="ARBA" id="ARBA00023014"/>
    </source>
</evidence>
<name>A0ABW0BG96_9ACTN</name>
<dbReference type="PANTHER" id="PTHR43342">
    <property type="entry name" value="NADH-QUINONE OXIDOREDUCTASE, E SUBUNIT"/>
    <property type="match status" value="1"/>
</dbReference>
<keyword evidence="2" id="KW-0001">2Fe-2S</keyword>
<protein>
    <submittedName>
        <fullName evidence="7">NAD(P)H-dependent oxidoreductase subunit E</fullName>
    </submittedName>
</protein>
<dbReference type="EMBL" id="JBHSKD010000004">
    <property type="protein sequence ID" value="MFC5176012.1"/>
    <property type="molecule type" value="Genomic_DNA"/>
</dbReference>
<gene>
    <name evidence="7" type="ORF">ACFPGP_04965</name>
</gene>
<accession>A0ABW0BG96</accession>
<dbReference type="SUPFAM" id="SSF52833">
    <property type="entry name" value="Thioredoxin-like"/>
    <property type="match status" value="1"/>
</dbReference>
<keyword evidence="8" id="KW-1185">Reference proteome</keyword>
<evidence type="ECO:0000256" key="3">
    <source>
        <dbReference type="ARBA" id="ARBA00022723"/>
    </source>
</evidence>
<dbReference type="Gene3D" id="1.10.10.1590">
    <property type="entry name" value="NADH-quinone oxidoreductase subunit E"/>
    <property type="match status" value="1"/>
</dbReference>
<dbReference type="PANTHER" id="PTHR43342:SF2">
    <property type="entry name" value="POTENTIAL NAD-REDUCING HYDROGENASE SUBUNIT"/>
    <property type="match status" value="1"/>
</dbReference>
<comment type="cofactor">
    <cofactor evidence="6">
        <name>[2Fe-2S] cluster</name>
        <dbReference type="ChEBI" id="CHEBI:190135"/>
    </cofactor>
</comment>
<comment type="caution">
    <text evidence="7">The sequence shown here is derived from an EMBL/GenBank/DDBJ whole genome shotgun (WGS) entry which is preliminary data.</text>
</comment>
<dbReference type="RefSeq" id="WP_378587665.1">
    <property type="nucleotide sequence ID" value="NZ_JBHSKD010000004.1"/>
</dbReference>
<organism evidence="7 8">
    <name type="scientific">Nocardioides taihuensis</name>
    <dbReference type="NCBI Taxonomy" id="1835606"/>
    <lineage>
        <taxon>Bacteria</taxon>
        <taxon>Bacillati</taxon>
        <taxon>Actinomycetota</taxon>
        <taxon>Actinomycetes</taxon>
        <taxon>Propionibacteriales</taxon>
        <taxon>Nocardioidaceae</taxon>
        <taxon>Nocardioides</taxon>
    </lineage>
</organism>
<dbReference type="PIRSF" id="PIRSF000216">
    <property type="entry name" value="NADH_DH_24kDa"/>
    <property type="match status" value="1"/>
</dbReference>
<sequence length="166" mass="17352">MPDGTAALDAGPVGDAVEAAVAVHRDEPGALLEVLHTVQAELGWLPPLTTRLVAERLNLSRAEVHGVVTFYKDFRTAPPAASTVRLCLAEACQARGARELAARVEQRLGVRVGDTAPDGSVEVQQVFCFGNCALGPAIEVDGVLHGRVDEARLVAILAPTPTTEGA</sequence>
<dbReference type="InterPro" id="IPR036249">
    <property type="entry name" value="Thioredoxin-like_sf"/>
</dbReference>
<dbReference type="InterPro" id="IPR002023">
    <property type="entry name" value="NuoE-like"/>
</dbReference>
<evidence type="ECO:0000313" key="7">
    <source>
        <dbReference type="EMBL" id="MFC5176012.1"/>
    </source>
</evidence>
<dbReference type="Pfam" id="PF01257">
    <property type="entry name" value="2Fe-2S_thioredx"/>
    <property type="match status" value="1"/>
</dbReference>
<evidence type="ECO:0000256" key="2">
    <source>
        <dbReference type="ARBA" id="ARBA00022714"/>
    </source>
</evidence>
<evidence type="ECO:0000313" key="8">
    <source>
        <dbReference type="Proteomes" id="UP001596087"/>
    </source>
</evidence>
<dbReference type="InterPro" id="IPR041921">
    <property type="entry name" value="NuoE_N"/>
</dbReference>
<keyword evidence="3" id="KW-0479">Metal-binding</keyword>
<dbReference type="InterPro" id="IPR028431">
    <property type="entry name" value="NADP_DH_HndA-like"/>
</dbReference>
<evidence type="ECO:0000256" key="6">
    <source>
        <dbReference type="ARBA" id="ARBA00034078"/>
    </source>
</evidence>
<evidence type="ECO:0000256" key="1">
    <source>
        <dbReference type="ARBA" id="ARBA00010643"/>
    </source>
</evidence>
<dbReference type="Proteomes" id="UP001596087">
    <property type="component" value="Unassembled WGS sequence"/>
</dbReference>
<reference evidence="8" key="1">
    <citation type="journal article" date="2019" name="Int. J. Syst. Evol. Microbiol.">
        <title>The Global Catalogue of Microorganisms (GCM) 10K type strain sequencing project: providing services to taxonomists for standard genome sequencing and annotation.</title>
        <authorList>
            <consortium name="The Broad Institute Genomics Platform"/>
            <consortium name="The Broad Institute Genome Sequencing Center for Infectious Disease"/>
            <person name="Wu L."/>
            <person name="Ma J."/>
        </authorList>
    </citation>
    <scope>NUCLEOTIDE SEQUENCE [LARGE SCALE GENOMIC DNA]</scope>
    <source>
        <strain evidence="8">DFY41</strain>
    </source>
</reference>
<dbReference type="Gene3D" id="3.40.30.10">
    <property type="entry name" value="Glutaredoxin"/>
    <property type="match status" value="1"/>
</dbReference>
<keyword evidence="4" id="KW-0408">Iron</keyword>